<evidence type="ECO:0000256" key="7">
    <source>
        <dbReference type="ARBA" id="ARBA00023010"/>
    </source>
</evidence>
<feature type="region of interest" description="Disordered" evidence="9">
    <location>
        <begin position="91"/>
        <end position="170"/>
    </location>
</feature>
<feature type="compositionally biased region" description="Low complexity" evidence="9">
    <location>
        <begin position="150"/>
        <end position="160"/>
    </location>
</feature>
<evidence type="ECO:0000256" key="6">
    <source>
        <dbReference type="ARBA" id="ARBA00022989"/>
    </source>
</evidence>
<dbReference type="GO" id="GO:0016020">
    <property type="term" value="C:membrane"/>
    <property type="evidence" value="ECO:0007669"/>
    <property type="project" value="InterPro"/>
</dbReference>
<name>A0A7W6JE06_9CAUL</name>
<dbReference type="GO" id="GO:0008320">
    <property type="term" value="F:protein transmembrane transporter activity"/>
    <property type="evidence" value="ECO:0007669"/>
    <property type="project" value="InterPro"/>
</dbReference>
<evidence type="ECO:0000256" key="2">
    <source>
        <dbReference type="ARBA" id="ARBA00022448"/>
    </source>
</evidence>
<comment type="subcellular location">
    <subcellularLocation>
        <location evidence="1">Membrane</location>
        <topology evidence="1">Single-pass membrane protein</topology>
    </subcellularLocation>
</comment>
<keyword evidence="2" id="KW-0813">Transport</keyword>
<feature type="compositionally biased region" description="Basic residues" evidence="9">
    <location>
        <begin position="161"/>
        <end position="170"/>
    </location>
</feature>
<gene>
    <name evidence="10" type="ORF">GGR12_002243</name>
</gene>
<accession>A0A7W6JE06</accession>
<comment type="caution">
    <text evidence="10">The sequence shown here is derived from an EMBL/GenBank/DDBJ whole genome shotgun (WGS) entry which is preliminary data.</text>
</comment>
<evidence type="ECO:0000313" key="11">
    <source>
        <dbReference type="Proteomes" id="UP000529946"/>
    </source>
</evidence>
<dbReference type="GO" id="GO:0043953">
    <property type="term" value="P:protein transport by the Tat complex"/>
    <property type="evidence" value="ECO:0007669"/>
    <property type="project" value="InterPro"/>
</dbReference>
<dbReference type="RefSeq" id="WP_425486218.1">
    <property type="nucleotide sequence ID" value="NZ_BAAAER010000009.1"/>
</dbReference>
<evidence type="ECO:0000256" key="1">
    <source>
        <dbReference type="ARBA" id="ARBA00004167"/>
    </source>
</evidence>
<evidence type="ECO:0000256" key="3">
    <source>
        <dbReference type="ARBA" id="ARBA00022475"/>
    </source>
</evidence>
<dbReference type="Proteomes" id="UP000529946">
    <property type="component" value="Unassembled WGS sequence"/>
</dbReference>
<evidence type="ECO:0000256" key="4">
    <source>
        <dbReference type="ARBA" id="ARBA00022692"/>
    </source>
</evidence>
<keyword evidence="6" id="KW-1133">Transmembrane helix</keyword>
<evidence type="ECO:0000313" key="10">
    <source>
        <dbReference type="EMBL" id="MBB4083377.1"/>
    </source>
</evidence>
<organism evidence="10 11">
    <name type="scientific">Brevundimonas lenta</name>
    <dbReference type="NCBI Taxonomy" id="424796"/>
    <lineage>
        <taxon>Bacteria</taxon>
        <taxon>Pseudomonadati</taxon>
        <taxon>Pseudomonadota</taxon>
        <taxon>Alphaproteobacteria</taxon>
        <taxon>Caulobacterales</taxon>
        <taxon>Caulobacteraceae</taxon>
        <taxon>Brevundimonas</taxon>
    </lineage>
</organism>
<dbReference type="Gene3D" id="1.20.5.3310">
    <property type="match status" value="1"/>
</dbReference>
<evidence type="ECO:0000256" key="9">
    <source>
        <dbReference type="SAM" id="MobiDB-lite"/>
    </source>
</evidence>
<protein>
    <submittedName>
        <fullName evidence="10">Sec-independent protein translocase protein TatB</fullName>
    </submittedName>
</protein>
<keyword evidence="3" id="KW-1003">Cell membrane</keyword>
<dbReference type="Pfam" id="PF02416">
    <property type="entry name" value="TatA_B_E"/>
    <property type="match status" value="1"/>
</dbReference>
<keyword evidence="7" id="KW-0811">Translocation</keyword>
<sequence length="170" mass="18012">MEYVVIAVVALLVVGPERLPAMLNKLGKMVGKARAMANDFRSSFDEMARQSELDDLRKEVDALRRGQSNMMPLGAEAEATFRSIRDDLNKPVHTALPTADAGSAPALTGPDEWPDSPPVLEPLEEAPAPAPAPAAAPQKTKAPAKKPAAKKTATTAAAKPKAARKKVVEL</sequence>
<dbReference type="InterPro" id="IPR003369">
    <property type="entry name" value="TatA/B/E"/>
</dbReference>
<evidence type="ECO:0000256" key="5">
    <source>
        <dbReference type="ARBA" id="ARBA00022927"/>
    </source>
</evidence>
<proteinExistence type="predicted"/>
<keyword evidence="4" id="KW-0812">Transmembrane</keyword>
<dbReference type="AlphaFoldDB" id="A0A7W6JE06"/>
<keyword evidence="11" id="KW-1185">Reference proteome</keyword>
<evidence type="ECO:0000256" key="8">
    <source>
        <dbReference type="ARBA" id="ARBA00023136"/>
    </source>
</evidence>
<dbReference type="InterPro" id="IPR018448">
    <property type="entry name" value="TatB"/>
</dbReference>
<reference evidence="10 11" key="1">
    <citation type="submission" date="2020-08" db="EMBL/GenBank/DDBJ databases">
        <title>Genomic Encyclopedia of Type Strains, Phase IV (KMG-IV): sequencing the most valuable type-strain genomes for metagenomic binning, comparative biology and taxonomic classification.</title>
        <authorList>
            <person name="Goeker M."/>
        </authorList>
    </citation>
    <scope>NUCLEOTIDE SEQUENCE [LARGE SCALE GENOMIC DNA]</scope>
    <source>
        <strain evidence="10 11">DSM 23960</strain>
    </source>
</reference>
<dbReference type="EMBL" id="JACIDM010000002">
    <property type="protein sequence ID" value="MBB4083377.1"/>
    <property type="molecule type" value="Genomic_DNA"/>
</dbReference>
<dbReference type="NCBIfam" id="TIGR01410">
    <property type="entry name" value="tatB"/>
    <property type="match status" value="1"/>
</dbReference>
<keyword evidence="8" id="KW-0472">Membrane</keyword>
<keyword evidence="5" id="KW-0653">Protein transport</keyword>